<dbReference type="Proteomes" id="UP000324800">
    <property type="component" value="Unassembled WGS sequence"/>
</dbReference>
<gene>
    <name evidence="1" type="ORF">EZS28_001609</name>
</gene>
<evidence type="ECO:0000313" key="2">
    <source>
        <dbReference type="Proteomes" id="UP000324800"/>
    </source>
</evidence>
<sequence length="71" mass="8159">MQRAPGLFTLPVIDLAVTFPVGMFAGKRSCLRSFYERAICPPESLMSSRVTTARKCWFQRTQDLIQPEYED</sequence>
<dbReference type="EMBL" id="SNRW01000171">
    <property type="protein sequence ID" value="KAA6402870.1"/>
    <property type="molecule type" value="Genomic_DNA"/>
</dbReference>
<reference evidence="1 2" key="1">
    <citation type="submission" date="2019-03" db="EMBL/GenBank/DDBJ databases">
        <title>Single cell metagenomics reveals metabolic interactions within the superorganism composed of flagellate Streblomastix strix and complex community of Bacteroidetes bacteria on its surface.</title>
        <authorList>
            <person name="Treitli S.C."/>
            <person name="Kolisko M."/>
            <person name="Husnik F."/>
            <person name="Keeling P."/>
            <person name="Hampl V."/>
        </authorList>
    </citation>
    <scope>NUCLEOTIDE SEQUENCE [LARGE SCALE GENOMIC DNA]</scope>
    <source>
        <strain evidence="1">ST1C</strain>
    </source>
</reference>
<accession>A0A5J4X6N8</accession>
<comment type="caution">
    <text evidence="1">The sequence shown here is derived from an EMBL/GenBank/DDBJ whole genome shotgun (WGS) entry which is preliminary data.</text>
</comment>
<dbReference type="AlphaFoldDB" id="A0A5J4X6N8"/>
<name>A0A5J4X6N8_9EUKA</name>
<proteinExistence type="predicted"/>
<organism evidence="1 2">
    <name type="scientific">Streblomastix strix</name>
    <dbReference type="NCBI Taxonomy" id="222440"/>
    <lineage>
        <taxon>Eukaryota</taxon>
        <taxon>Metamonada</taxon>
        <taxon>Preaxostyla</taxon>
        <taxon>Oxymonadida</taxon>
        <taxon>Streblomastigidae</taxon>
        <taxon>Streblomastix</taxon>
    </lineage>
</organism>
<protein>
    <submittedName>
        <fullName evidence="1">Uncharacterized protein</fullName>
    </submittedName>
</protein>
<evidence type="ECO:0000313" key="1">
    <source>
        <dbReference type="EMBL" id="KAA6402870.1"/>
    </source>
</evidence>